<proteinExistence type="predicted"/>
<name>A0A9Q1H5U6_HOLLE</name>
<dbReference type="EMBL" id="JAIZAY010000011">
    <property type="protein sequence ID" value="KAJ8033943.1"/>
    <property type="molecule type" value="Genomic_DNA"/>
</dbReference>
<evidence type="ECO:0000313" key="2">
    <source>
        <dbReference type="Proteomes" id="UP001152320"/>
    </source>
</evidence>
<comment type="caution">
    <text evidence="1">The sequence shown here is derived from an EMBL/GenBank/DDBJ whole genome shotgun (WGS) entry which is preliminary data.</text>
</comment>
<sequence>MRCPKFEFMLAKQRQTRQNSDRLVKTTFACLENLKSESIVILAARSLIDLSLAYRIDLFVRKAHHIARYISVPPLGEFNPIDS</sequence>
<keyword evidence="2" id="KW-1185">Reference proteome</keyword>
<dbReference type="Proteomes" id="UP001152320">
    <property type="component" value="Chromosome 11"/>
</dbReference>
<dbReference type="AlphaFoldDB" id="A0A9Q1H5U6"/>
<organism evidence="1 2">
    <name type="scientific">Holothuria leucospilota</name>
    <name type="common">Black long sea cucumber</name>
    <name type="synonym">Mertensiothuria leucospilota</name>
    <dbReference type="NCBI Taxonomy" id="206669"/>
    <lineage>
        <taxon>Eukaryota</taxon>
        <taxon>Metazoa</taxon>
        <taxon>Echinodermata</taxon>
        <taxon>Eleutherozoa</taxon>
        <taxon>Echinozoa</taxon>
        <taxon>Holothuroidea</taxon>
        <taxon>Aspidochirotacea</taxon>
        <taxon>Aspidochirotida</taxon>
        <taxon>Holothuriidae</taxon>
        <taxon>Holothuria</taxon>
    </lineage>
</organism>
<reference evidence="1" key="1">
    <citation type="submission" date="2021-10" db="EMBL/GenBank/DDBJ databases">
        <title>Tropical sea cucumber genome reveals ecological adaptation and Cuvierian tubules defense mechanism.</title>
        <authorList>
            <person name="Chen T."/>
        </authorList>
    </citation>
    <scope>NUCLEOTIDE SEQUENCE</scope>
    <source>
        <strain evidence="1">Nanhai2018</strain>
        <tissue evidence="1">Muscle</tissue>
    </source>
</reference>
<evidence type="ECO:0000313" key="1">
    <source>
        <dbReference type="EMBL" id="KAJ8033943.1"/>
    </source>
</evidence>
<gene>
    <name evidence="1" type="ORF">HOLleu_24332</name>
</gene>
<protein>
    <submittedName>
        <fullName evidence="1">Uncharacterized protein</fullName>
    </submittedName>
</protein>
<accession>A0A9Q1H5U6</accession>